<organism evidence="3 4">
    <name type="scientific">Mucuna pruriens</name>
    <name type="common">Velvet bean</name>
    <name type="synonym">Dolichos pruriens</name>
    <dbReference type="NCBI Taxonomy" id="157652"/>
    <lineage>
        <taxon>Eukaryota</taxon>
        <taxon>Viridiplantae</taxon>
        <taxon>Streptophyta</taxon>
        <taxon>Embryophyta</taxon>
        <taxon>Tracheophyta</taxon>
        <taxon>Spermatophyta</taxon>
        <taxon>Magnoliopsida</taxon>
        <taxon>eudicotyledons</taxon>
        <taxon>Gunneridae</taxon>
        <taxon>Pentapetalae</taxon>
        <taxon>rosids</taxon>
        <taxon>fabids</taxon>
        <taxon>Fabales</taxon>
        <taxon>Fabaceae</taxon>
        <taxon>Papilionoideae</taxon>
        <taxon>50 kb inversion clade</taxon>
        <taxon>NPAAA clade</taxon>
        <taxon>indigoferoid/millettioid clade</taxon>
        <taxon>Phaseoleae</taxon>
        <taxon>Mucuna</taxon>
    </lineage>
</organism>
<dbReference type="Pfam" id="PF22936">
    <property type="entry name" value="Pol_BBD"/>
    <property type="match status" value="1"/>
</dbReference>
<dbReference type="AlphaFoldDB" id="A0A371I8H0"/>
<accession>A0A371I8H0</accession>
<comment type="caution">
    <text evidence="3">The sequence shown here is derived from an EMBL/GenBank/DDBJ whole genome shotgun (WGS) entry which is preliminary data.</text>
</comment>
<dbReference type="EMBL" id="QJKJ01000680">
    <property type="protein sequence ID" value="RDY11234.1"/>
    <property type="molecule type" value="Genomic_DNA"/>
</dbReference>
<dbReference type="Proteomes" id="UP000257109">
    <property type="component" value="Unassembled WGS sequence"/>
</dbReference>
<name>A0A371I8H0_MUCPR</name>
<evidence type="ECO:0000313" key="3">
    <source>
        <dbReference type="EMBL" id="RDY11234.1"/>
    </source>
</evidence>
<feature type="region of interest" description="Disordered" evidence="1">
    <location>
        <begin position="148"/>
        <end position="174"/>
    </location>
</feature>
<protein>
    <recommendedName>
        <fullName evidence="2">Retrovirus-related Pol polyprotein from transposon TNT 1-94-like beta-barrel domain-containing protein</fullName>
    </recommendedName>
</protein>
<sequence>MAGWYVPESLEGEKGWRSRYRYFYGKYQETFEMDKTSLGQEHGSESRLRRNNLTRVASCSYVSPEQWRIQSLHEVPYSFLRIFIINAMSSRSKVLVIENREKSQKKRREGGREKSKSKSKSKYKNVKCHYCHKIGIYRSIVSCGKERTKAKKGKSKEKNHDDDDDRTTPGTGDDLSVNLVSDESMWIIDSGATLHVTLRKKFFTSYTSSDFRVLKMGNDGMSKDMLPGLKNAKLDKCSHYMTDKQIRVSFKKHPPLRKLELLELVHYDVCDPLKTKDQMLEKFKQFKALVERQSDKKGKTLYTTVHVINLNPIFDLNTEVPDKIWFGKDVNCDVQLIDDQTIEDIDKNGKKHDYVDDQQLGNVFDVPLDDDAEEEQEIQSSTKYPSDEYVTLTDGEEPEYYQEAIGSEEGQKWLDAIQDEIKSLHGNHTYDLVKFAKGKKVLENRWIYRIKQESNFTSPRHSPSNEVEKTSMNRVPYTFAVGSLMYAMDTQTQIYIDSRKPTSNYLIKFAREAVTWQSKLQKSNIIDVRYHWICDALDAKLLELAKVHIYDNGADMITKNG</sequence>
<proteinExistence type="predicted"/>
<dbReference type="OrthoDB" id="1993223at2759"/>
<keyword evidence="4" id="KW-1185">Reference proteome</keyword>
<feature type="domain" description="Retrovirus-related Pol polyprotein from transposon TNT 1-94-like beta-barrel" evidence="2">
    <location>
        <begin position="186"/>
        <end position="221"/>
    </location>
</feature>
<gene>
    <name evidence="3" type="ORF">CR513_04128</name>
</gene>
<evidence type="ECO:0000256" key="1">
    <source>
        <dbReference type="SAM" id="MobiDB-lite"/>
    </source>
</evidence>
<evidence type="ECO:0000259" key="2">
    <source>
        <dbReference type="Pfam" id="PF22936"/>
    </source>
</evidence>
<feature type="non-terminal residue" evidence="3">
    <location>
        <position position="1"/>
    </location>
</feature>
<dbReference type="InterPro" id="IPR054722">
    <property type="entry name" value="PolX-like_BBD"/>
</dbReference>
<evidence type="ECO:0000313" key="4">
    <source>
        <dbReference type="Proteomes" id="UP000257109"/>
    </source>
</evidence>
<feature type="region of interest" description="Disordered" evidence="1">
    <location>
        <begin position="99"/>
        <end position="121"/>
    </location>
</feature>
<reference evidence="3" key="1">
    <citation type="submission" date="2018-05" db="EMBL/GenBank/DDBJ databases">
        <title>Draft genome of Mucuna pruriens seed.</title>
        <authorList>
            <person name="Nnadi N.E."/>
            <person name="Vos R."/>
            <person name="Hasami M.H."/>
            <person name="Devisetty U.K."/>
            <person name="Aguiy J.C."/>
        </authorList>
    </citation>
    <scope>NUCLEOTIDE SEQUENCE [LARGE SCALE GENOMIC DNA]</scope>
    <source>
        <strain evidence="3">JCA_2017</strain>
    </source>
</reference>